<feature type="domain" description="HTH iclR-type" evidence="2">
    <location>
        <begin position="21"/>
        <end position="61"/>
    </location>
</feature>
<evidence type="ECO:0000313" key="3">
    <source>
        <dbReference type="EMBL" id="OPF83552.1"/>
    </source>
</evidence>
<sequence length="402" mass="41440">MAEAVSAGQPVQAHPTGPGAVLALIRGGRAATRAQLMAATGLSRSTMANRLEALTEAGYLEASGAADSTGGRPAGSFRLRRDAGVLLVADIGGSHVHTALADMACDVLVSHRRDLDVAEGPEVVLGQVAADFRRLLKEAGEPAGRVRGIGVGVPGPVESGTGRVVSPPIMTGWDGYTVPDFFRETYDCPVLADKDTNLMALGEHRVNWPDVRHLLFVKAGTGIGSGLVLGGRLHHGSQGAAGDIGHIPAPGLDETSPDAPLCRCGNSGCLEAVTGGWALVRDLTAAGHEVATTDDVVRLVRSGNGDAVRLLRHAGRQLGQGVADAVSLLNPSILVVGGGLAHAQEHLIAGIREVTYRRSLPLATRDLRVVLSPLATRAGVTGAAHMVADALFDPAAVDSRLR</sequence>
<comment type="caution">
    <text evidence="3">The sequence shown here is derived from an EMBL/GenBank/DDBJ whole genome shotgun (WGS) entry which is preliminary data.</text>
</comment>
<dbReference type="PANTHER" id="PTHR18964:SF173">
    <property type="entry name" value="GLUCOKINASE"/>
    <property type="match status" value="1"/>
</dbReference>
<comment type="similarity">
    <text evidence="1">Belongs to the ROK (NagC/XylR) family.</text>
</comment>
<accession>A0A1V4DC44</accession>
<dbReference type="AlphaFoldDB" id="A0A1V4DC44"/>
<dbReference type="GO" id="GO:0006355">
    <property type="term" value="P:regulation of DNA-templated transcription"/>
    <property type="evidence" value="ECO:0007669"/>
    <property type="project" value="InterPro"/>
</dbReference>
<dbReference type="PANTHER" id="PTHR18964">
    <property type="entry name" value="ROK (REPRESSOR, ORF, KINASE) FAMILY"/>
    <property type="match status" value="1"/>
</dbReference>
<dbReference type="InterPro" id="IPR000600">
    <property type="entry name" value="ROK"/>
</dbReference>
<dbReference type="SUPFAM" id="SSF53067">
    <property type="entry name" value="Actin-like ATPase domain"/>
    <property type="match status" value="1"/>
</dbReference>
<dbReference type="GO" id="GO:0003677">
    <property type="term" value="F:DNA binding"/>
    <property type="evidence" value="ECO:0007669"/>
    <property type="project" value="InterPro"/>
</dbReference>
<reference evidence="3" key="1">
    <citation type="submission" date="2016-12" db="EMBL/GenBank/DDBJ databases">
        <title>Genome sequence of Streptomyces antioxidans MUSC 164.</title>
        <authorList>
            <person name="Lee L.-H."/>
            <person name="Ser H.-L."/>
        </authorList>
    </citation>
    <scope>NUCLEOTIDE SEQUENCE [LARGE SCALE GENOMIC DNA]</scope>
    <source>
        <strain evidence="3">MUSC 164</strain>
    </source>
</reference>
<dbReference type="Pfam" id="PF09339">
    <property type="entry name" value="HTH_IclR"/>
    <property type="match status" value="1"/>
</dbReference>
<dbReference type="InterPro" id="IPR036390">
    <property type="entry name" value="WH_DNA-bd_sf"/>
</dbReference>
<dbReference type="Pfam" id="PF00480">
    <property type="entry name" value="ROK"/>
    <property type="match status" value="1"/>
</dbReference>
<name>A0A1V4DC44_9ACTN</name>
<keyword evidence="4" id="KW-1185">Reference proteome</keyword>
<organism evidence="3 4">
    <name type="scientific">Streptomyces antioxidans</name>
    <dbReference type="NCBI Taxonomy" id="1507734"/>
    <lineage>
        <taxon>Bacteria</taxon>
        <taxon>Bacillati</taxon>
        <taxon>Actinomycetota</taxon>
        <taxon>Actinomycetes</taxon>
        <taxon>Kitasatosporales</taxon>
        <taxon>Streptomycetaceae</taxon>
        <taxon>Streptomyces</taxon>
    </lineage>
</organism>
<dbReference type="SUPFAM" id="SSF46785">
    <property type="entry name" value="Winged helix' DNA-binding domain"/>
    <property type="match status" value="1"/>
</dbReference>
<evidence type="ECO:0000259" key="2">
    <source>
        <dbReference type="Pfam" id="PF09339"/>
    </source>
</evidence>
<dbReference type="Gene3D" id="3.30.420.40">
    <property type="match status" value="2"/>
</dbReference>
<gene>
    <name evidence="3" type="ORF">VT50_0204835</name>
</gene>
<dbReference type="EMBL" id="LAKD02000005">
    <property type="protein sequence ID" value="OPF83552.1"/>
    <property type="molecule type" value="Genomic_DNA"/>
</dbReference>
<evidence type="ECO:0000313" key="4">
    <source>
        <dbReference type="Proteomes" id="UP000033615"/>
    </source>
</evidence>
<protein>
    <recommendedName>
        <fullName evidence="2">HTH iclR-type domain-containing protein</fullName>
    </recommendedName>
</protein>
<dbReference type="Gene3D" id="1.10.10.10">
    <property type="entry name" value="Winged helix-like DNA-binding domain superfamily/Winged helix DNA-binding domain"/>
    <property type="match status" value="1"/>
</dbReference>
<dbReference type="InterPro" id="IPR043129">
    <property type="entry name" value="ATPase_NBD"/>
</dbReference>
<dbReference type="InterPro" id="IPR005471">
    <property type="entry name" value="Tscrpt_reg_IclR_N"/>
</dbReference>
<dbReference type="Proteomes" id="UP000033615">
    <property type="component" value="Unassembled WGS sequence"/>
</dbReference>
<evidence type="ECO:0000256" key="1">
    <source>
        <dbReference type="ARBA" id="ARBA00006479"/>
    </source>
</evidence>
<dbReference type="InterPro" id="IPR036388">
    <property type="entry name" value="WH-like_DNA-bd_sf"/>
</dbReference>
<proteinExistence type="inferred from homology"/>